<comment type="caution">
    <text evidence="1">The sequence shown here is derived from an EMBL/GenBank/DDBJ whole genome shotgun (WGS) entry which is preliminary data.</text>
</comment>
<evidence type="ECO:0000313" key="2">
    <source>
        <dbReference type="Proteomes" id="UP001140074"/>
    </source>
</evidence>
<accession>A0A9W8IMW7</accession>
<dbReference type="EMBL" id="JANBUY010000094">
    <property type="protein sequence ID" value="KAJ2864226.1"/>
    <property type="molecule type" value="Genomic_DNA"/>
</dbReference>
<proteinExistence type="predicted"/>
<reference evidence="1" key="1">
    <citation type="submission" date="2022-07" db="EMBL/GenBank/DDBJ databases">
        <title>Phylogenomic reconstructions and comparative analyses of Kickxellomycotina fungi.</title>
        <authorList>
            <person name="Reynolds N.K."/>
            <person name="Stajich J.E."/>
            <person name="Barry K."/>
            <person name="Grigoriev I.V."/>
            <person name="Crous P."/>
            <person name="Smith M.E."/>
        </authorList>
    </citation>
    <scope>NUCLEOTIDE SEQUENCE</scope>
    <source>
        <strain evidence="1">RSA 476</strain>
    </source>
</reference>
<dbReference type="Proteomes" id="UP001140074">
    <property type="component" value="Unassembled WGS sequence"/>
</dbReference>
<protein>
    <submittedName>
        <fullName evidence="1">Uncharacterized protein</fullName>
    </submittedName>
</protein>
<organism evidence="1 2">
    <name type="scientific">Coemansia aciculifera</name>
    <dbReference type="NCBI Taxonomy" id="417176"/>
    <lineage>
        <taxon>Eukaryota</taxon>
        <taxon>Fungi</taxon>
        <taxon>Fungi incertae sedis</taxon>
        <taxon>Zoopagomycota</taxon>
        <taxon>Kickxellomycotina</taxon>
        <taxon>Kickxellomycetes</taxon>
        <taxon>Kickxellales</taxon>
        <taxon>Kickxellaceae</taxon>
        <taxon>Coemansia</taxon>
    </lineage>
</organism>
<evidence type="ECO:0000313" key="1">
    <source>
        <dbReference type="EMBL" id="KAJ2864226.1"/>
    </source>
</evidence>
<keyword evidence="2" id="KW-1185">Reference proteome</keyword>
<sequence>MQFALHIGPTAPIRDIGGCSNVAELIPTLSQLDGLDSIQVLSLDATKLHLWDVFALIKALPVMSDLSVESPSLGPLPDGITLDELPAYVISTYAPMGERLRYCRLDSPKTRNPSVDAKCMLLLALACPNFTFATPPPQNAQGIQRSVGN</sequence>
<name>A0A9W8IMW7_9FUNG</name>
<gene>
    <name evidence="1" type="ORF">GGH94_003052</name>
</gene>
<dbReference type="AlphaFoldDB" id="A0A9W8IMW7"/>